<gene>
    <name evidence="2" type="ORF">IAB37_06230</name>
</gene>
<accession>A0A9D1DY69</accession>
<sequence>MDVEQKTFRLMTLQSRLLHGEVLRKRALAQEFGVSERSIQRDLENLRVYFEQQGPPRELIYSRGKGGFRLDGGEQLLTGPELLYICKILLESRSIPQREMEQLIRKLLGSAASDETRRQVESLVQNELFHYIPPRHGKSVIDTVWQLGQSIKRQQVLDIAYSRPGKDGPIHRQVEPVGLMFSDFYFYLIAFLLDEEGNRRFPDADTPTIYRVDRIEALKETGRRFQMPYKDRFQEGEFRKRVQFMTVGPLRKVRFKYKGPYIDNILDRLPTAEILREDTDGWVIEAECYGNGIEVWLRGQGDRVEVMDL</sequence>
<proteinExistence type="predicted"/>
<organism evidence="2 3">
    <name type="scientific">Candidatus Faecivivens stercoravium</name>
    <dbReference type="NCBI Taxonomy" id="2840803"/>
    <lineage>
        <taxon>Bacteria</taxon>
        <taxon>Bacillati</taxon>
        <taxon>Bacillota</taxon>
        <taxon>Clostridia</taxon>
        <taxon>Eubacteriales</taxon>
        <taxon>Oscillospiraceae</taxon>
        <taxon>Oscillospiraceae incertae sedis</taxon>
        <taxon>Candidatus Faecivivens</taxon>
    </lineage>
</organism>
<dbReference type="PROSITE" id="PS52050">
    <property type="entry name" value="WYL"/>
    <property type="match status" value="1"/>
</dbReference>
<reference evidence="2" key="2">
    <citation type="journal article" date="2021" name="PeerJ">
        <title>Extensive microbial diversity within the chicken gut microbiome revealed by metagenomics and culture.</title>
        <authorList>
            <person name="Gilroy R."/>
            <person name="Ravi A."/>
            <person name="Getino M."/>
            <person name="Pursley I."/>
            <person name="Horton D.L."/>
            <person name="Alikhan N.F."/>
            <person name="Baker D."/>
            <person name="Gharbi K."/>
            <person name="Hall N."/>
            <person name="Watson M."/>
            <person name="Adriaenssens E.M."/>
            <person name="Foster-Nyarko E."/>
            <person name="Jarju S."/>
            <person name="Secka A."/>
            <person name="Antonio M."/>
            <person name="Oren A."/>
            <person name="Chaudhuri R.R."/>
            <person name="La Ragione R."/>
            <person name="Hildebrand F."/>
            <person name="Pallen M.J."/>
        </authorList>
    </citation>
    <scope>NUCLEOTIDE SEQUENCE</scope>
    <source>
        <strain evidence="2">CHK189-12415</strain>
    </source>
</reference>
<name>A0A9D1DY69_9FIRM</name>
<dbReference type="EMBL" id="DVHA01000198">
    <property type="protein sequence ID" value="HIR61153.1"/>
    <property type="molecule type" value="Genomic_DNA"/>
</dbReference>
<dbReference type="Proteomes" id="UP000824241">
    <property type="component" value="Unassembled WGS sequence"/>
</dbReference>
<dbReference type="InterPro" id="IPR036388">
    <property type="entry name" value="WH-like_DNA-bd_sf"/>
</dbReference>
<dbReference type="AlphaFoldDB" id="A0A9D1DY69"/>
<dbReference type="InterPro" id="IPR051534">
    <property type="entry name" value="CBASS_pafABC_assoc_protein"/>
</dbReference>
<dbReference type="Gene3D" id="1.10.10.10">
    <property type="entry name" value="Winged helix-like DNA-binding domain superfamily/Winged helix DNA-binding domain"/>
    <property type="match status" value="1"/>
</dbReference>
<evidence type="ECO:0000313" key="2">
    <source>
        <dbReference type="EMBL" id="HIR61153.1"/>
    </source>
</evidence>
<dbReference type="PANTHER" id="PTHR34580">
    <property type="match status" value="1"/>
</dbReference>
<feature type="domain" description="WYL" evidence="1">
    <location>
        <begin position="146"/>
        <end position="219"/>
    </location>
</feature>
<protein>
    <submittedName>
        <fullName evidence="2">WYL domain-containing protein</fullName>
    </submittedName>
</protein>
<evidence type="ECO:0000313" key="3">
    <source>
        <dbReference type="Proteomes" id="UP000824241"/>
    </source>
</evidence>
<comment type="caution">
    <text evidence="2">The sequence shown here is derived from an EMBL/GenBank/DDBJ whole genome shotgun (WGS) entry which is preliminary data.</text>
</comment>
<dbReference type="PANTHER" id="PTHR34580:SF1">
    <property type="entry name" value="PROTEIN PAFC"/>
    <property type="match status" value="1"/>
</dbReference>
<evidence type="ECO:0000259" key="1">
    <source>
        <dbReference type="Pfam" id="PF13280"/>
    </source>
</evidence>
<dbReference type="InterPro" id="IPR026881">
    <property type="entry name" value="WYL_dom"/>
</dbReference>
<dbReference type="Pfam" id="PF13280">
    <property type="entry name" value="WYL"/>
    <property type="match status" value="1"/>
</dbReference>
<reference evidence="2" key="1">
    <citation type="submission" date="2020-10" db="EMBL/GenBank/DDBJ databases">
        <authorList>
            <person name="Gilroy R."/>
        </authorList>
    </citation>
    <scope>NUCLEOTIDE SEQUENCE</scope>
    <source>
        <strain evidence="2">CHK189-12415</strain>
    </source>
</reference>